<protein>
    <recommendedName>
        <fullName evidence="2">TIR domain-containing protein</fullName>
    </recommendedName>
</protein>
<dbReference type="OrthoDB" id="118149at2157"/>
<name>D1YZS5_METPS</name>
<reference evidence="3 4" key="2">
    <citation type="journal article" date="2008" name="Int. J. Syst. Evol. Microbiol.">
        <title>Methanocella paludicola gen. nov., sp. nov., a methane-producing archaeon, the first isolate of the lineage 'Rice Cluster I', and proposal of the new archaeal order Methanocellales ord. nov.</title>
        <authorList>
            <person name="Sakai S."/>
            <person name="Imachi H."/>
            <person name="Hanada S."/>
            <person name="Ohashi A."/>
            <person name="Harada H."/>
            <person name="Kamagata Y."/>
        </authorList>
    </citation>
    <scope>NUCLEOTIDE SEQUENCE [LARGE SCALE GENOMIC DNA]</scope>
    <source>
        <strain evidence="4">DSM 17711 / JCM 13418 / NBRC 101707 / SANAE</strain>
    </source>
</reference>
<dbReference type="InParanoid" id="D1YZS5"/>
<feature type="transmembrane region" description="Helical" evidence="1">
    <location>
        <begin position="206"/>
        <end position="227"/>
    </location>
</feature>
<evidence type="ECO:0000313" key="3">
    <source>
        <dbReference type="EMBL" id="BAI61947.1"/>
    </source>
</evidence>
<feature type="transmembrane region" description="Helical" evidence="1">
    <location>
        <begin position="172"/>
        <end position="194"/>
    </location>
</feature>
<dbReference type="RefSeq" id="WP_012900624.1">
    <property type="nucleotide sequence ID" value="NC_013665.1"/>
</dbReference>
<feature type="domain" description="TIR" evidence="2">
    <location>
        <begin position="1"/>
        <end position="132"/>
    </location>
</feature>
<reference evidence="3 4" key="1">
    <citation type="journal article" date="2007" name="Appl. Environ. Microbiol.">
        <title>Isolation of key methanogens for global methane emission from rice paddy fields: a novel isolate affiliated with the clone cluster rice cluster I.</title>
        <authorList>
            <person name="Sakai S."/>
            <person name="Imachi H."/>
            <person name="Sekiguchi Y."/>
            <person name="Ohashi A."/>
            <person name="Harada H."/>
            <person name="Kamagata Y."/>
        </authorList>
    </citation>
    <scope>NUCLEOTIDE SEQUENCE [LARGE SCALE GENOMIC DNA]</scope>
    <source>
        <strain evidence="4">DSM 17711 / JCM 13418 / NBRC 101707 / SANAE</strain>
    </source>
</reference>
<dbReference type="STRING" id="304371.MCP_1875"/>
<dbReference type="PROSITE" id="PS50104">
    <property type="entry name" value="TIR"/>
    <property type="match status" value="1"/>
</dbReference>
<feature type="transmembrane region" description="Helical" evidence="1">
    <location>
        <begin position="239"/>
        <end position="263"/>
    </location>
</feature>
<evidence type="ECO:0000313" key="4">
    <source>
        <dbReference type="Proteomes" id="UP000001882"/>
    </source>
</evidence>
<dbReference type="KEGG" id="mpd:MCP_1875"/>
<dbReference type="Pfam" id="PF13676">
    <property type="entry name" value="TIR_2"/>
    <property type="match status" value="1"/>
</dbReference>
<dbReference type="EMBL" id="AP011532">
    <property type="protein sequence ID" value="BAI61947.1"/>
    <property type="molecule type" value="Genomic_DNA"/>
</dbReference>
<evidence type="ECO:0000256" key="1">
    <source>
        <dbReference type="SAM" id="Phobius"/>
    </source>
</evidence>
<sequence>MAHDVFISYSSRDKAIADAICNSLENRKIRCWIAPRDVLPGIPYPKAIIDAINSCKVLVLVYSASALESKDIESEVGRAYKKGIPILPFKIEDVPLNDIMDYYIGNVHWLDAMTPPLEKHLQQLVDKIQVHISDPNTIHEKITSEKIEPSVSALQNNVERTQHFVKYLKKTALISIFFGIVITVKSLVFGFWLYDKVVNHIQTGDFLWDMLVEAAIIVIAGITIIIVSDRVLKKLIDAVVIAFFSGLIMGLTIAVMNLIFFLATNSWDKPLNIVVNAGGIITIIASEFGPQFEFEGVLFSGLMIILFSTIALGIFGVIYWGYRWFLKAFSSLEKGQTRGE</sequence>
<evidence type="ECO:0000259" key="2">
    <source>
        <dbReference type="PROSITE" id="PS50104"/>
    </source>
</evidence>
<dbReference type="InterPro" id="IPR000157">
    <property type="entry name" value="TIR_dom"/>
</dbReference>
<dbReference type="InterPro" id="IPR035897">
    <property type="entry name" value="Toll_tir_struct_dom_sf"/>
</dbReference>
<proteinExistence type="predicted"/>
<gene>
    <name evidence="3" type="ordered locus">MCP_1875</name>
</gene>
<organism evidence="3 4">
    <name type="scientific">Methanocella paludicola (strain DSM 17711 / JCM 13418 / NBRC 101707 / SANAE)</name>
    <dbReference type="NCBI Taxonomy" id="304371"/>
    <lineage>
        <taxon>Archaea</taxon>
        <taxon>Methanobacteriati</taxon>
        <taxon>Methanobacteriota</taxon>
        <taxon>Stenosarchaea group</taxon>
        <taxon>Methanomicrobia</taxon>
        <taxon>Methanocellales</taxon>
        <taxon>Methanocellaceae</taxon>
        <taxon>Methanocella</taxon>
    </lineage>
</organism>
<reference evidence="4" key="3">
    <citation type="journal article" date="2011" name="PLoS ONE">
        <title>Genome sequence of a mesophilic hydrogenotrophic methanogen Methanocella paludicola, the first cultivated representative of the order Methanocellales.</title>
        <authorList>
            <person name="Sakai S."/>
            <person name="Takaki Y."/>
            <person name="Shimamura S."/>
            <person name="Sekine M."/>
            <person name="Tajima T."/>
            <person name="Kosugi H."/>
            <person name="Ichikawa N."/>
            <person name="Tasumi E."/>
            <person name="Hiraki A.T."/>
            <person name="Shimizu A."/>
            <person name="Kato Y."/>
            <person name="Nishiko R."/>
            <person name="Mori K."/>
            <person name="Fujita N."/>
            <person name="Imachi H."/>
            <person name="Takai K."/>
        </authorList>
    </citation>
    <scope>NUCLEOTIDE SEQUENCE [LARGE SCALE GENOMIC DNA]</scope>
    <source>
        <strain evidence="4">DSM 17711 / JCM 13418 / NBRC 101707 / SANAE</strain>
    </source>
</reference>
<dbReference type="Gene3D" id="3.40.50.10140">
    <property type="entry name" value="Toll/interleukin-1 receptor homology (TIR) domain"/>
    <property type="match status" value="1"/>
</dbReference>
<feature type="transmembrane region" description="Helical" evidence="1">
    <location>
        <begin position="297"/>
        <end position="322"/>
    </location>
</feature>
<keyword evidence="1" id="KW-0812">Transmembrane</keyword>
<accession>D1YZS5</accession>
<keyword evidence="4" id="KW-1185">Reference proteome</keyword>
<dbReference type="SUPFAM" id="SSF52200">
    <property type="entry name" value="Toll/Interleukin receptor TIR domain"/>
    <property type="match status" value="1"/>
</dbReference>
<dbReference type="Proteomes" id="UP000001882">
    <property type="component" value="Chromosome"/>
</dbReference>
<dbReference type="GO" id="GO:0007165">
    <property type="term" value="P:signal transduction"/>
    <property type="evidence" value="ECO:0007669"/>
    <property type="project" value="InterPro"/>
</dbReference>
<dbReference type="eggNOG" id="arCOG09612">
    <property type="taxonomic scope" value="Archaea"/>
</dbReference>
<keyword evidence="1" id="KW-0472">Membrane</keyword>
<dbReference type="GeneID" id="8681760"/>
<keyword evidence="1" id="KW-1133">Transmembrane helix</keyword>
<dbReference type="AlphaFoldDB" id="D1YZS5"/>